<dbReference type="OrthoDB" id="713315at2"/>
<proteinExistence type="predicted"/>
<keyword evidence="3" id="KW-0067">ATP-binding</keyword>
<keyword evidence="3" id="KW-0547">Nucleotide-binding</keyword>
<accession>A0A401IRM7</accession>
<dbReference type="InterPro" id="IPR027417">
    <property type="entry name" value="P-loop_NTPase"/>
</dbReference>
<dbReference type="EMBL" id="BFFP01000007">
    <property type="protein sequence ID" value="GBG94176.1"/>
    <property type="molecule type" value="Genomic_DNA"/>
</dbReference>
<feature type="domain" description="Helicase C-terminal" evidence="2">
    <location>
        <begin position="833"/>
        <end position="1012"/>
    </location>
</feature>
<protein>
    <submittedName>
        <fullName evidence="3">Helicase domain protein</fullName>
    </submittedName>
</protein>
<dbReference type="GO" id="GO:0006289">
    <property type="term" value="P:nucleotide-excision repair"/>
    <property type="evidence" value="ECO:0007669"/>
    <property type="project" value="TreeGrafter"/>
</dbReference>
<dbReference type="PANTHER" id="PTHR47957">
    <property type="entry name" value="ATP-DEPENDENT HELICASE HRQ1"/>
    <property type="match status" value="1"/>
</dbReference>
<dbReference type="InterPro" id="IPR001650">
    <property type="entry name" value="Helicase_C-like"/>
</dbReference>
<keyword evidence="3" id="KW-0347">Helicase</keyword>
<dbReference type="CDD" id="cd18785">
    <property type="entry name" value="SF2_C"/>
    <property type="match status" value="1"/>
</dbReference>
<reference evidence="3 4" key="1">
    <citation type="journal article" date="2019" name="Int. J. Syst. Evol. Microbiol.">
        <title>Lactobacillus salitolerans sp. nov., a novel lactic acid bacterium isolated from spent mushroom substrates.</title>
        <authorList>
            <person name="Tohno M."/>
            <person name="Tanizawa Y."/>
            <person name="Kojima Y."/>
            <person name="Sakamoto M."/>
            <person name="Nakamura Y."/>
            <person name="Ohkuma M."/>
            <person name="Kobayashi H."/>
        </authorList>
    </citation>
    <scope>NUCLEOTIDE SEQUENCE [LARGE SCALE GENOMIC DNA]</scope>
    <source>
        <strain evidence="3 4">YK43</strain>
    </source>
</reference>
<feature type="compositionally biased region" description="Acidic residues" evidence="1">
    <location>
        <begin position="69"/>
        <end position="82"/>
    </location>
</feature>
<dbReference type="AlphaFoldDB" id="A0A401IRM7"/>
<dbReference type="SUPFAM" id="SSF52540">
    <property type="entry name" value="P-loop containing nucleoside triphosphate hydrolases"/>
    <property type="match status" value="1"/>
</dbReference>
<evidence type="ECO:0000256" key="1">
    <source>
        <dbReference type="SAM" id="MobiDB-lite"/>
    </source>
</evidence>
<dbReference type="RefSeq" id="WP_124975345.1">
    <property type="nucleotide sequence ID" value="NZ_BFFP01000007.1"/>
</dbReference>
<gene>
    <name evidence="3" type="ORF">LFYK43_06350</name>
</gene>
<organism evidence="3 4">
    <name type="scientific">Ligilactobacillus salitolerans</name>
    <dbReference type="NCBI Taxonomy" id="1808352"/>
    <lineage>
        <taxon>Bacteria</taxon>
        <taxon>Bacillati</taxon>
        <taxon>Bacillota</taxon>
        <taxon>Bacilli</taxon>
        <taxon>Lactobacillales</taxon>
        <taxon>Lactobacillaceae</taxon>
        <taxon>Ligilactobacillus</taxon>
    </lineage>
</organism>
<dbReference type="Pfam" id="PF00271">
    <property type="entry name" value="Helicase_C"/>
    <property type="match status" value="1"/>
</dbReference>
<dbReference type="Proteomes" id="UP000286848">
    <property type="component" value="Unassembled WGS sequence"/>
</dbReference>
<comment type="caution">
    <text evidence="3">The sequence shown here is derived from an EMBL/GenBank/DDBJ whole genome shotgun (WGS) entry which is preliminary data.</text>
</comment>
<dbReference type="GO" id="GO:0043138">
    <property type="term" value="F:3'-5' DNA helicase activity"/>
    <property type="evidence" value="ECO:0007669"/>
    <property type="project" value="TreeGrafter"/>
</dbReference>
<evidence type="ECO:0000313" key="3">
    <source>
        <dbReference type="EMBL" id="GBG94176.1"/>
    </source>
</evidence>
<dbReference type="GO" id="GO:0036297">
    <property type="term" value="P:interstrand cross-link repair"/>
    <property type="evidence" value="ECO:0007669"/>
    <property type="project" value="TreeGrafter"/>
</dbReference>
<dbReference type="PANTHER" id="PTHR47957:SF3">
    <property type="entry name" value="ATP-DEPENDENT HELICASE HRQ1"/>
    <property type="match status" value="1"/>
</dbReference>
<dbReference type="Gene3D" id="3.40.50.300">
    <property type="entry name" value="P-loop containing nucleotide triphosphate hydrolases"/>
    <property type="match status" value="2"/>
</dbReference>
<feature type="region of interest" description="Disordered" evidence="1">
    <location>
        <begin position="69"/>
        <end position="88"/>
    </location>
</feature>
<evidence type="ECO:0000313" key="4">
    <source>
        <dbReference type="Proteomes" id="UP000286848"/>
    </source>
</evidence>
<dbReference type="PROSITE" id="PS51194">
    <property type="entry name" value="HELICASE_CTER"/>
    <property type="match status" value="1"/>
</dbReference>
<evidence type="ECO:0000259" key="2">
    <source>
        <dbReference type="PROSITE" id="PS51194"/>
    </source>
</evidence>
<name>A0A401IRM7_9LACO</name>
<keyword evidence="3" id="KW-0378">Hydrolase</keyword>
<sequence>MVEIDNNRASEVRERYLQEIRRLLIGPGSENITTNLESEIISEAPTLRYLTGILYSKKDSVVENKDLDKENEELNQENDPEEQPTFIDNSFKPSTIGISFYCTSDSGMVPVVIDTAYYSPIKDVALSLPEERYKFLLRALEKLDVSVLEFDNENYRVGLKNVDDLNSRDESIKTLIDQVQDKDAKEYIKKLRFVNYPKSKNGNCFKRHGFKKQLEISVDNLGSQQVIISLEENINIKLNIIVENVLENSRIKSVTLVLENLSDKNLFQSKISVNANKKVSFFSAEEVQKRKFRQNNNSEEIKEHLMYRNKKTFAFGRGVAAVWDTNLDKPFKIETECIPTYEMMPMSFSISNLDSNVLRPQSYINNNKVKQIEYLKSFVAEYDSWILKTKQKICELDQIFKECASENLRICHECSGRIKKTIDLIDTDDKALKTFRLANETILLQRVKSRLTKEQCFDTHDYKQVDFAWRPFQLAFILLTFESLINKNSAERDVVDLLWVSTGGGKTEAYLFAIAATIIYGRLSSKASKFGTTVIMRYTLRLLTTQQFSRAAAMICALEYIRKNRQDLGEEVISLGLWIGNKSTPSSRKEAIKILTEMGNEDNLESALAKNQFQLLECPWCHEKYSIIPENNRFGTNGWGYKALRSKKGQFDMRCLTNDCPFSKGLPVYVVDETIYKNKPTLLFSTVDKFAQVPLRAEAGNLFGSFMEDITRPELVIQDELHLISGPLGSIVGLYESGFDYILQSSESNPKYIASTATIKNSAEQIKNLFDRRVFQFPPDGISQEDNFFVRENQNTRGRKYVGVMANGKTQVTAEVRLLSAMLQSIKTLRLSQDEEELYWTVVSYFNSMRELGKASSLLRDDVHDQIEKISKREMNNPRVLLQNNAVELTSRVKSGEIPNTLDKLSISHAEREDHAVDTLIATNMFSVGVDVGRLNNMLVVGQPKLTSEYIQATSRVGRENLGMVFTLYNSMRSRDRSHYETFTSYHESLYRYVEPTSVTPFSVPAMKKAIAAVIVSMVRNTVPEMRNENQAGLILQHQQELSQICDFLFDRIKEVDSENHLYFNDARKEINNFLQQWIDMAEENEELFYYKGSDEYAQTLLTSFDQRANGLAIPVMGSMRNVDKQSRFIF</sequence>
<keyword evidence="4" id="KW-1185">Reference proteome</keyword>